<protein>
    <recommendedName>
        <fullName evidence="7">Transposase</fullName>
    </recommendedName>
</protein>
<evidence type="ECO:0000259" key="1">
    <source>
        <dbReference type="Pfam" id="PF01610"/>
    </source>
</evidence>
<dbReference type="InterPro" id="IPR029261">
    <property type="entry name" value="Transposase_Znf"/>
</dbReference>
<dbReference type="InterPro" id="IPR032877">
    <property type="entry name" value="Transposase_HTH"/>
</dbReference>
<keyword evidence="6" id="KW-1185">Reference proteome</keyword>
<dbReference type="InterPro" id="IPR047951">
    <property type="entry name" value="Transpos_ISL3"/>
</dbReference>
<gene>
    <name evidence="5" type="ORF">C5L30_000642</name>
    <name evidence="4" type="ORF">C5L30_000820</name>
</gene>
<evidence type="ECO:0000313" key="5">
    <source>
        <dbReference type="EMBL" id="TDG73206.1"/>
    </source>
</evidence>
<organism evidence="4 6">
    <name type="scientific">Companilactobacillus farciminis</name>
    <dbReference type="NCBI Taxonomy" id="1612"/>
    <lineage>
        <taxon>Bacteria</taxon>
        <taxon>Bacillati</taxon>
        <taxon>Bacillota</taxon>
        <taxon>Bacilli</taxon>
        <taxon>Lactobacillales</taxon>
        <taxon>Lactobacillaceae</taxon>
        <taxon>Companilactobacillus</taxon>
    </lineage>
</organism>
<dbReference type="EMBL" id="PUFN01000011">
    <property type="protein sequence ID" value="TDG73206.1"/>
    <property type="molecule type" value="Genomic_DNA"/>
</dbReference>
<proteinExistence type="predicted"/>
<sequence length="461" mass="53185">GSKLSGIGESQCQFFIVFFWAYKKDLTVQCYDLSNQTKSYKGDTVMPQLNSILNLLNITDTNIDILNSNDKVIFRGSQKLHIKVIEGRLSYRLKKCPNCGFDCLIKNGARETNVRLGSLNGSEYHLKLWKQRYLCRSCKTTCGAHTNLVEKNQSMSRQIDQLIILLAKQSFTFKSIAMMLGISASTVARKIYGRLQLPKRARLLPKNICIDEFRSANHLFSFIACDADSHQMITLLPNRLSMKIIEHFKREYSLSERQQVESVSIDLNANYQGVIRRLFPNAKIIVDRFHIVQLVGRALDKARLSVLNSLSDKKSREYKALKSQWRMFHLFDDELDQANIRYIFGINEYMTQQNLVDIGLDADPVFKDVYQTYQNVLRSIKSKDPELLKQTLQEYKNNGSSMDTAITTFKNNYKYLVNSCELPYSNGPLEGLIGKIKKLKHNCYGFRNLHNFFVRIRLIIA</sequence>
<evidence type="ECO:0000313" key="4">
    <source>
        <dbReference type="EMBL" id="TDG72636.1"/>
    </source>
</evidence>
<feature type="non-terminal residue" evidence="4">
    <location>
        <position position="1"/>
    </location>
</feature>
<evidence type="ECO:0008006" key="7">
    <source>
        <dbReference type="Google" id="ProtNLM"/>
    </source>
</evidence>
<dbReference type="EMBL" id="PUFN01000015">
    <property type="protein sequence ID" value="TDG72636.1"/>
    <property type="molecule type" value="Genomic_DNA"/>
</dbReference>
<feature type="domain" description="Transposase IS204/IS1001/IS1096/IS1165 DDE" evidence="1">
    <location>
        <begin position="208"/>
        <end position="456"/>
    </location>
</feature>
<dbReference type="Pfam" id="PF13542">
    <property type="entry name" value="HTH_Tnp_ISL3"/>
    <property type="match status" value="1"/>
</dbReference>
<feature type="domain" description="Transposase IS204/IS1001/IS1096/IS1165 zinc-finger" evidence="3">
    <location>
        <begin position="95"/>
        <end position="138"/>
    </location>
</feature>
<name>A0A4R5NFB9_9LACO</name>
<evidence type="ECO:0000259" key="3">
    <source>
        <dbReference type="Pfam" id="PF14690"/>
    </source>
</evidence>
<dbReference type="Pfam" id="PF14690">
    <property type="entry name" value="Zn_ribbon_ISL3"/>
    <property type="match status" value="1"/>
</dbReference>
<dbReference type="Pfam" id="PF01610">
    <property type="entry name" value="DDE_Tnp_ISL3"/>
    <property type="match status" value="1"/>
</dbReference>
<accession>A0A4R5NFB9</accession>
<dbReference type="AlphaFoldDB" id="A0A4R5NFB9"/>
<dbReference type="PANTHER" id="PTHR33498">
    <property type="entry name" value="TRANSPOSASE FOR INSERTION SEQUENCE ELEMENT IS1557"/>
    <property type="match status" value="1"/>
</dbReference>
<evidence type="ECO:0000313" key="6">
    <source>
        <dbReference type="Proteomes" id="UP000295257"/>
    </source>
</evidence>
<dbReference type="InterPro" id="IPR002560">
    <property type="entry name" value="Transposase_DDE"/>
</dbReference>
<evidence type="ECO:0000259" key="2">
    <source>
        <dbReference type="Pfam" id="PF13542"/>
    </source>
</evidence>
<dbReference type="PANTHER" id="PTHR33498:SF1">
    <property type="entry name" value="TRANSPOSASE FOR INSERTION SEQUENCE ELEMENT IS1557"/>
    <property type="match status" value="1"/>
</dbReference>
<feature type="domain" description="Transposase IS204/IS1001/IS1096/IS1165 helix-turn-helix" evidence="2">
    <location>
        <begin position="145"/>
        <end position="190"/>
    </location>
</feature>
<reference evidence="4" key="2">
    <citation type="submission" date="2019-02" db="EMBL/GenBank/DDBJ databases">
        <authorList>
            <person name="Buron G."/>
            <person name="Chaylann A."/>
            <person name="Dolejs I."/>
            <person name="Forster J."/>
            <person name="Miks M.H."/>
        </authorList>
    </citation>
    <scope>NUCLEOTIDE SEQUENCE</scope>
    <source>
        <strain evidence="4">ATCC 29644</strain>
    </source>
</reference>
<dbReference type="Proteomes" id="UP000295257">
    <property type="component" value="Unassembled WGS sequence"/>
</dbReference>
<dbReference type="NCBIfam" id="NF033550">
    <property type="entry name" value="transpos_ISL3"/>
    <property type="match status" value="1"/>
</dbReference>
<reference evidence="4 6" key="1">
    <citation type="journal article" date="2019" name="Appl. Microbiol. Biotechnol.">
        <title>Uncovering carbohydrate metabolism through a genotype-phenotype association study of 56 lactic acid bacteria genomes.</title>
        <authorList>
            <person name="Buron-Moles G."/>
            <person name="Chailyan A."/>
            <person name="Dolejs I."/>
            <person name="Forster J."/>
            <person name="Miks M.H."/>
        </authorList>
    </citation>
    <scope>NUCLEOTIDE SEQUENCE [LARGE SCALE GENOMIC DNA]</scope>
    <source>
        <strain evidence="4 6">ATCC 29644</strain>
    </source>
</reference>
<comment type="caution">
    <text evidence="4">The sequence shown here is derived from an EMBL/GenBank/DDBJ whole genome shotgun (WGS) entry which is preliminary data.</text>
</comment>